<dbReference type="InterPro" id="IPR029039">
    <property type="entry name" value="Flavoprotein-like_sf"/>
</dbReference>
<name>A0A3S9PKM6_STRLT</name>
<proteinExistence type="predicted"/>
<gene>
    <name evidence="2" type="ORF">EKH77_18310</name>
</gene>
<sequence>MSETPYRLAVVVASTREGRFGPTVAEWLADQTARRDDIDVDVIDLAEHPLPVSLSKNPSAEDAAVLAAVTPRLAAADAFVVITPEYNHSYPAPLKNLIDWHYTQWQAKPVAFVSYGGLSGGLRAVEHLRPVFAELHAVTIRETVSFHSPWGKLDASGRHVDEEAGQLAAGAAKVMLDQLSWWAVSLREARATRPYGA</sequence>
<dbReference type="Pfam" id="PF03358">
    <property type="entry name" value="FMN_red"/>
    <property type="match status" value="1"/>
</dbReference>
<dbReference type="GO" id="GO:0010181">
    <property type="term" value="F:FMN binding"/>
    <property type="evidence" value="ECO:0007669"/>
    <property type="project" value="TreeGrafter"/>
</dbReference>
<dbReference type="EMBL" id="CP034587">
    <property type="protein sequence ID" value="AZQ72903.1"/>
    <property type="molecule type" value="Genomic_DNA"/>
</dbReference>
<dbReference type="PANTHER" id="PTHR30543:SF21">
    <property type="entry name" value="NAD(P)H-DEPENDENT FMN REDUCTASE LOT6"/>
    <property type="match status" value="1"/>
</dbReference>
<organism evidence="2 3">
    <name type="scientific">Streptomyces luteoverticillatus</name>
    <name type="common">Streptoverticillium luteoverticillatus</name>
    <dbReference type="NCBI Taxonomy" id="66425"/>
    <lineage>
        <taxon>Bacteria</taxon>
        <taxon>Bacillati</taxon>
        <taxon>Actinomycetota</taxon>
        <taxon>Actinomycetes</taxon>
        <taxon>Kitasatosporales</taxon>
        <taxon>Streptomycetaceae</taxon>
        <taxon>Streptomyces</taxon>
    </lineage>
</organism>
<dbReference type="InterPro" id="IPR005025">
    <property type="entry name" value="FMN_Rdtase-like_dom"/>
</dbReference>
<dbReference type="RefSeq" id="WP_126915417.1">
    <property type="nucleotide sequence ID" value="NZ_CP034587.1"/>
</dbReference>
<feature type="domain" description="NADPH-dependent FMN reductase-like" evidence="1">
    <location>
        <begin position="7"/>
        <end position="148"/>
    </location>
</feature>
<dbReference type="Gene3D" id="3.40.50.360">
    <property type="match status" value="1"/>
</dbReference>
<dbReference type="AlphaFoldDB" id="A0A3S9PKM6"/>
<keyword evidence="3" id="KW-1185">Reference proteome</keyword>
<dbReference type="InterPro" id="IPR050712">
    <property type="entry name" value="NAD(P)H-dep_reductase"/>
</dbReference>
<dbReference type="PANTHER" id="PTHR30543">
    <property type="entry name" value="CHROMATE REDUCTASE"/>
    <property type="match status" value="1"/>
</dbReference>
<evidence type="ECO:0000259" key="1">
    <source>
        <dbReference type="Pfam" id="PF03358"/>
    </source>
</evidence>
<evidence type="ECO:0000313" key="3">
    <source>
        <dbReference type="Proteomes" id="UP000267900"/>
    </source>
</evidence>
<dbReference type="SUPFAM" id="SSF52218">
    <property type="entry name" value="Flavoproteins"/>
    <property type="match status" value="1"/>
</dbReference>
<dbReference type="Proteomes" id="UP000267900">
    <property type="component" value="Chromosome"/>
</dbReference>
<reference evidence="2 3" key="1">
    <citation type="submission" date="2018-12" db="EMBL/GenBank/DDBJ databases">
        <title>The whole draft genome of Streptomyce luteoverticillatus CGMCC 15060.</title>
        <authorList>
            <person name="Feng Z."/>
            <person name="Chen G."/>
            <person name="Zhang J."/>
            <person name="Zhu H."/>
            <person name="Yu X."/>
            <person name="Zhang W."/>
            <person name="Zhang X."/>
        </authorList>
    </citation>
    <scope>NUCLEOTIDE SEQUENCE [LARGE SCALE GENOMIC DNA]</scope>
    <source>
        <strain evidence="2 3">CGMCC 15060</strain>
    </source>
</reference>
<accession>A0A3S9PKM6</accession>
<dbReference type="OrthoDB" id="9812295at2"/>
<evidence type="ECO:0000313" key="2">
    <source>
        <dbReference type="EMBL" id="AZQ72903.1"/>
    </source>
</evidence>
<dbReference type="GO" id="GO:0016491">
    <property type="term" value="F:oxidoreductase activity"/>
    <property type="evidence" value="ECO:0007669"/>
    <property type="project" value="InterPro"/>
</dbReference>
<protein>
    <submittedName>
        <fullName evidence="2">NADPH-dependent oxidoreductase</fullName>
    </submittedName>
</protein>
<dbReference type="GO" id="GO:0005829">
    <property type="term" value="C:cytosol"/>
    <property type="evidence" value="ECO:0007669"/>
    <property type="project" value="TreeGrafter"/>
</dbReference>